<dbReference type="EMBL" id="JBHSDR010000003">
    <property type="protein sequence ID" value="MFC4293555.1"/>
    <property type="molecule type" value="Genomic_DNA"/>
</dbReference>
<dbReference type="Proteomes" id="UP001595828">
    <property type="component" value="Unassembled WGS sequence"/>
</dbReference>
<evidence type="ECO:0000313" key="1">
    <source>
        <dbReference type="EMBL" id="MFC4293555.1"/>
    </source>
</evidence>
<keyword evidence="2" id="KW-1185">Reference proteome</keyword>
<proteinExistence type="predicted"/>
<name>A0ABV8RKX3_9SPHN</name>
<sequence>MRNWRVALDALSFRAPLHGLELPRWRQVLGDAHWLLDHYADRAARDGWTGGDLFGLLPEHDGWGGVADRLRSSRSLVMTADTARWRRLITDTPDQYSRGELPGIKPLWETR</sequence>
<accession>A0ABV8RKX3</accession>
<organism evidence="1 2">
    <name type="scientific">Novosphingobium tardum</name>
    <dbReference type="NCBI Taxonomy" id="1538021"/>
    <lineage>
        <taxon>Bacteria</taxon>
        <taxon>Pseudomonadati</taxon>
        <taxon>Pseudomonadota</taxon>
        <taxon>Alphaproteobacteria</taxon>
        <taxon>Sphingomonadales</taxon>
        <taxon>Sphingomonadaceae</taxon>
        <taxon>Novosphingobium</taxon>
    </lineage>
</organism>
<dbReference type="RefSeq" id="WP_379537049.1">
    <property type="nucleotide sequence ID" value="NZ_JBHSDR010000003.1"/>
</dbReference>
<gene>
    <name evidence="1" type="ORF">ACFO0A_00625</name>
</gene>
<comment type="caution">
    <text evidence="1">The sequence shown here is derived from an EMBL/GenBank/DDBJ whole genome shotgun (WGS) entry which is preliminary data.</text>
</comment>
<evidence type="ECO:0000313" key="2">
    <source>
        <dbReference type="Proteomes" id="UP001595828"/>
    </source>
</evidence>
<protein>
    <submittedName>
        <fullName evidence="1">Uncharacterized protein</fullName>
    </submittedName>
</protein>
<reference evidence="2" key="1">
    <citation type="journal article" date="2019" name="Int. J. Syst. Evol. Microbiol.">
        <title>The Global Catalogue of Microorganisms (GCM) 10K type strain sequencing project: providing services to taxonomists for standard genome sequencing and annotation.</title>
        <authorList>
            <consortium name="The Broad Institute Genomics Platform"/>
            <consortium name="The Broad Institute Genome Sequencing Center for Infectious Disease"/>
            <person name="Wu L."/>
            <person name="Ma J."/>
        </authorList>
    </citation>
    <scope>NUCLEOTIDE SEQUENCE [LARGE SCALE GENOMIC DNA]</scope>
    <source>
        <strain evidence="2">CGMCC 1.12989</strain>
    </source>
</reference>